<reference evidence="4" key="1">
    <citation type="submission" date="2025-08" db="UniProtKB">
        <authorList>
            <consortium name="RefSeq"/>
        </authorList>
    </citation>
    <scope>IDENTIFICATION</scope>
</reference>
<dbReference type="Proteomes" id="UP000695022">
    <property type="component" value="Unplaced"/>
</dbReference>
<accession>A0ABM1F582</accession>
<dbReference type="InterPro" id="IPR052560">
    <property type="entry name" value="RdDP_mobile_element"/>
</dbReference>
<feature type="chain" id="PRO_5045155139" evidence="1">
    <location>
        <begin position="21"/>
        <end position="257"/>
    </location>
</feature>
<keyword evidence="3" id="KW-1185">Reference proteome</keyword>
<keyword evidence="1" id="KW-0732">Signal</keyword>
<evidence type="ECO:0000256" key="1">
    <source>
        <dbReference type="SAM" id="SignalP"/>
    </source>
</evidence>
<dbReference type="Gene3D" id="3.50.4.10">
    <property type="entry name" value="Hepatocyte Growth Factor"/>
    <property type="match status" value="1"/>
</dbReference>
<dbReference type="SUPFAM" id="SSF56219">
    <property type="entry name" value="DNase I-like"/>
    <property type="match status" value="1"/>
</dbReference>
<evidence type="ECO:0000313" key="3">
    <source>
        <dbReference type="Proteomes" id="UP000695022"/>
    </source>
</evidence>
<dbReference type="PROSITE" id="PS50948">
    <property type="entry name" value="PAN"/>
    <property type="match status" value="1"/>
</dbReference>
<sequence length="257" mass="28489">MASCYECAFLLCVGLPLLSASQSHMQLKRNTEYNDKDVPERRITSLQVRSALACGFYCLDAEYCKSYGYVSAAGNCVLMHGTERQDNTATTFLAVPGLEYYSSKEESPAKCVYPGKPTDRVMLGTAASIIPAANVTCSVYKPPPEIFDLPREVTDGRINVGIGDFNSHNVTWEYAETDEDGALVESWSDVNQLSLIHDAKLPCSFNSSRWRRGYNHDLYIEPLVVWPYWDADYGVPGCSQGVDEQPGQQSLLVLVVL</sequence>
<dbReference type="InterPro" id="IPR003609">
    <property type="entry name" value="Pan_app"/>
</dbReference>
<dbReference type="RefSeq" id="XP_014679603.1">
    <property type="nucleotide sequence ID" value="XM_014824117.1"/>
</dbReference>
<dbReference type="PANTHER" id="PTHR36688">
    <property type="entry name" value="ENDO/EXONUCLEASE/PHOSPHATASE DOMAIN-CONTAINING PROTEIN"/>
    <property type="match status" value="1"/>
</dbReference>
<feature type="domain" description="Apple" evidence="2">
    <location>
        <begin position="12"/>
        <end position="105"/>
    </location>
</feature>
<dbReference type="PANTHER" id="PTHR36688:SF1">
    <property type="entry name" value="ENDONUCLEASE_EXONUCLEASE_PHOSPHATASE DOMAIN-CONTAINING PROTEIN"/>
    <property type="match status" value="1"/>
</dbReference>
<evidence type="ECO:0000313" key="4">
    <source>
        <dbReference type="RefSeq" id="XP_014679603.1"/>
    </source>
</evidence>
<gene>
    <name evidence="4" type="primary">LOC106819496</name>
</gene>
<protein>
    <submittedName>
        <fullName evidence="4">Uncharacterized protein LOC106819496</fullName>
    </submittedName>
</protein>
<dbReference type="Pfam" id="PF00024">
    <property type="entry name" value="PAN_1"/>
    <property type="match status" value="1"/>
</dbReference>
<evidence type="ECO:0000259" key="2">
    <source>
        <dbReference type="PROSITE" id="PS50948"/>
    </source>
</evidence>
<dbReference type="InterPro" id="IPR036691">
    <property type="entry name" value="Endo/exonu/phosph_ase_sf"/>
</dbReference>
<name>A0ABM1F582_PRICU</name>
<proteinExistence type="predicted"/>
<feature type="signal peptide" evidence="1">
    <location>
        <begin position="1"/>
        <end position="20"/>
    </location>
</feature>
<organism evidence="3 4">
    <name type="scientific">Priapulus caudatus</name>
    <name type="common">Priapulid worm</name>
    <dbReference type="NCBI Taxonomy" id="37621"/>
    <lineage>
        <taxon>Eukaryota</taxon>
        <taxon>Metazoa</taxon>
        <taxon>Ecdysozoa</taxon>
        <taxon>Scalidophora</taxon>
        <taxon>Priapulida</taxon>
        <taxon>Priapulimorpha</taxon>
        <taxon>Priapulimorphida</taxon>
        <taxon>Priapulidae</taxon>
        <taxon>Priapulus</taxon>
    </lineage>
</organism>
<dbReference type="GeneID" id="106819496"/>